<feature type="domain" description="NTP pyrophosphohydrolase MazG-like" evidence="2">
    <location>
        <begin position="57"/>
        <end position="132"/>
    </location>
</feature>
<dbReference type="GO" id="GO:0036220">
    <property type="term" value="F:ITP diphosphatase activity"/>
    <property type="evidence" value="ECO:0007669"/>
    <property type="project" value="UniProtKB-EC"/>
</dbReference>
<dbReference type="Proteomes" id="UP000537260">
    <property type="component" value="Unassembled WGS sequence"/>
</dbReference>
<dbReference type="GO" id="GO:0046061">
    <property type="term" value="P:dATP catabolic process"/>
    <property type="evidence" value="ECO:0007669"/>
    <property type="project" value="TreeGrafter"/>
</dbReference>
<dbReference type="GO" id="GO:0006950">
    <property type="term" value="P:response to stress"/>
    <property type="evidence" value="ECO:0007669"/>
    <property type="project" value="UniProtKB-ARBA"/>
</dbReference>
<dbReference type="CDD" id="cd11528">
    <property type="entry name" value="NTP-PPase_MazG_Nterm"/>
    <property type="match status" value="1"/>
</dbReference>
<comment type="caution">
    <text evidence="3">The sequence shown here is derived from an EMBL/GenBank/DDBJ whole genome shotgun (WGS) entry which is preliminary data.</text>
</comment>
<dbReference type="GO" id="GO:0006203">
    <property type="term" value="P:dGTP catabolic process"/>
    <property type="evidence" value="ECO:0007669"/>
    <property type="project" value="TreeGrafter"/>
</dbReference>
<evidence type="ECO:0000259" key="2">
    <source>
        <dbReference type="Pfam" id="PF03819"/>
    </source>
</evidence>
<dbReference type="EMBL" id="JACCFM010000001">
    <property type="protein sequence ID" value="NYJ19861.1"/>
    <property type="molecule type" value="Genomic_DNA"/>
</dbReference>
<dbReference type="FunFam" id="1.10.287.1080:FF:000001">
    <property type="entry name" value="Nucleoside triphosphate pyrophosphohydrolase"/>
    <property type="match status" value="1"/>
</dbReference>
<dbReference type="SUPFAM" id="SSF101386">
    <property type="entry name" value="all-alpha NTP pyrophosphatases"/>
    <property type="match status" value="1"/>
</dbReference>
<name>A0A7Z0EE85_9MICO</name>
<dbReference type="PANTHER" id="PTHR30522">
    <property type="entry name" value="NUCLEOSIDE TRIPHOSPHATE PYROPHOSPHOHYDROLASE"/>
    <property type="match status" value="1"/>
</dbReference>
<sequence>MSQPLFSAAPTGDFADRSADSSGDSSAEPSTPRALDILVETVAKLRAPGGCPWDADQTHESLVKYLIEESHELIDAIESGNRDEMLEELGDVLYQVLFHADIAAHTRGEDFDIQDVAAAMTAKMVGRHPHVFGDVTLETADDVVAAWDDFKAEEKPHRTSVLDGIPQGMPALALADKVLGRAHKVGLLDADAAPSMVLGSEDELGPLLLAIVAAAKAQGFDSERALRSALRDLQAEIRATEAQSAGGGQVGAEVGTDPFDAGVIAFPSDD</sequence>
<feature type="region of interest" description="Disordered" evidence="1">
    <location>
        <begin position="1"/>
        <end position="32"/>
    </location>
</feature>
<dbReference type="GO" id="GO:0046076">
    <property type="term" value="P:dTTP catabolic process"/>
    <property type="evidence" value="ECO:0007669"/>
    <property type="project" value="TreeGrafter"/>
</dbReference>
<protein>
    <submittedName>
        <fullName evidence="3">XTP/dITP diphosphohydrolase</fullName>
        <ecNumber evidence="3">3.6.1.66</ecNumber>
    </submittedName>
</protein>
<evidence type="ECO:0000256" key="1">
    <source>
        <dbReference type="SAM" id="MobiDB-lite"/>
    </source>
</evidence>
<keyword evidence="3" id="KW-0378">Hydrolase</keyword>
<proteinExistence type="predicted"/>
<dbReference type="GO" id="GO:0046081">
    <property type="term" value="P:dUTP catabolic process"/>
    <property type="evidence" value="ECO:0007669"/>
    <property type="project" value="TreeGrafter"/>
</dbReference>
<evidence type="ECO:0000313" key="3">
    <source>
        <dbReference type="EMBL" id="NYJ19861.1"/>
    </source>
</evidence>
<dbReference type="Pfam" id="PF03819">
    <property type="entry name" value="MazG"/>
    <property type="match status" value="1"/>
</dbReference>
<dbReference type="GO" id="GO:0046052">
    <property type="term" value="P:UTP catabolic process"/>
    <property type="evidence" value="ECO:0007669"/>
    <property type="project" value="TreeGrafter"/>
</dbReference>
<gene>
    <name evidence="3" type="ORF">HNR05_001652</name>
</gene>
<organism evidence="3 4">
    <name type="scientific">Glaciibacter psychrotolerans</name>
    <dbReference type="NCBI Taxonomy" id="670054"/>
    <lineage>
        <taxon>Bacteria</taxon>
        <taxon>Bacillati</taxon>
        <taxon>Actinomycetota</taxon>
        <taxon>Actinomycetes</taxon>
        <taxon>Micrococcales</taxon>
        <taxon>Microbacteriaceae</taxon>
        <taxon>Glaciibacter</taxon>
    </lineage>
</organism>
<dbReference type="NCBIfam" id="TIGR00444">
    <property type="entry name" value="mazG"/>
    <property type="match status" value="1"/>
</dbReference>
<evidence type="ECO:0000313" key="4">
    <source>
        <dbReference type="Proteomes" id="UP000537260"/>
    </source>
</evidence>
<dbReference type="InterPro" id="IPR048015">
    <property type="entry name" value="NTP-PPase_MazG-like_N"/>
</dbReference>
<dbReference type="AlphaFoldDB" id="A0A7Z0EE85"/>
<dbReference type="InterPro" id="IPR011551">
    <property type="entry name" value="NTP_PyrPHydrolase_MazG"/>
</dbReference>
<dbReference type="InterPro" id="IPR004518">
    <property type="entry name" value="MazG-like_dom"/>
</dbReference>
<reference evidence="3 4" key="1">
    <citation type="submission" date="2020-07" db="EMBL/GenBank/DDBJ databases">
        <title>Sequencing the genomes of 1000 actinobacteria strains.</title>
        <authorList>
            <person name="Klenk H.-P."/>
        </authorList>
    </citation>
    <scope>NUCLEOTIDE SEQUENCE [LARGE SCALE GENOMIC DNA]</scope>
    <source>
        <strain evidence="3 4">LI1</strain>
    </source>
</reference>
<dbReference type="Gene3D" id="1.10.287.1080">
    <property type="entry name" value="MazG-like"/>
    <property type="match status" value="1"/>
</dbReference>
<accession>A0A7Z0EE85</accession>
<dbReference type="PANTHER" id="PTHR30522:SF0">
    <property type="entry name" value="NUCLEOSIDE TRIPHOSPHATE PYROPHOSPHOHYDROLASE"/>
    <property type="match status" value="1"/>
</dbReference>
<dbReference type="EC" id="3.6.1.66" evidence="3"/>
<keyword evidence="4" id="KW-1185">Reference proteome</keyword>
<dbReference type="GO" id="GO:0046047">
    <property type="term" value="P:TTP catabolic process"/>
    <property type="evidence" value="ECO:0007669"/>
    <property type="project" value="TreeGrafter"/>
</dbReference>